<dbReference type="RefSeq" id="WP_197735852.1">
    <property type="nucleotide sequence ID" value="NZ_AP019700.1"/>
</dbReference>
<sequence>MTMTADTVGRGGGGTRLSGRWAGRVWTGCLLILLLFLVAYPVAMLLLGALTKTNPIVDGFGKFDLSIANFTSVMASSSVQSAMVNTLVICAAGTVVALIIGVGFAWIVARTNTPCKRLIESAGIMPLFVPPLVGAVAWSILGSPTTGLFNTLFKQMGLDFRINLYSMTGVILVFGMYYAPYVYLFVVSTLKNMDPSLEEAAEVSGAGPLRTMFTITFPLIAPAIISSMLLTFIVMLGIYGIPAVLGTPAKISVLTTYIFALTSWSPPLFNTAAAVAILLIVVTGFCVWLQQRVLSRRSFVTVTGKSFKPRELNLGRWRWFTLALAIVYLLVVVILPCAALLIAAFRRFMFIPTLGSLFEAKHYSLLHFERLLGTEVVWRSIWNTLEVGFITAFFGGALAFAIGYTVTRTQLPGRRLLDLLATAPVAIPGLVIGVAYLWAWIGLPGGLWGTTWILALALVARFLPDTLKVLSSSLMQIHKELEEASRICGRGTLQTILRIVLPIARPGVVAAMTLLFILAIRELGSSLFLFTNDTIVMAVLLLDLYEGGNAGATAAFSVLQSVILLIVLGLSSLLSRTVSGVVART</sequence>
<comment type="caution">
    <text evidence="10">The sequence shown here is derived from an EMBL/GenBank/DDBJ whole genome shotgun (WGS) entry which is preliminary data.</text>
</comment>
<feature type="transmembrane region" description="Helical" evidence="8">
    <location>
        <begin position="552"/>
        <end position="574"/>
    </location>
</feature>
<feature type="transmembrane region" description="Helical" evidence="8">
    <location>
        <begin position="82"/>
        <end position="109"/>
    </location>
</feature>
<keyword evidence="6 8" id="KW-1133">Transmembrane helix</keyword>
<evidence type="ECO:0000256" key="2">
    <source>
        <dbReference type="ARBA" id="ARBA00022448"/>
    </source>
</evidence>
<feature type="domain" description="ABC transmembrane type-1" evidence="9">
    <location>
        <begin position="381"/>
        <end position="571"/>
    </location>
</feature>
<keyword evidence="2 8" id="KW-0813">Transport</keyword>
<proteinExistence type="inferred from homology"/>
<feature type="transmembrane region" description="Helical" evidence="8">
    <location>
        <begin position="121"/>
        <end position="142"/>
    </location>
</feature>
<keyword evidence="3" id="KW-1003">Cell membrane</keyword>
<dbReference type="GO" id="GO:0005886">
    <property type="term" value="C:plasma membrane"/>
    <property type="evidence" value="ECO:0007669"/>
    <property type="project" value="UniProtKB-SubCell"/>
</dbReference>
<dbReference type="InterPro" id="IPR000515">
    <property type="entry name" value="MetI-like"/>
</dbReference>
<feature type="transmembrane region" description="Helical" evidence="8">
    <location>
        <begin position="219"/>
        <end position="241"/>
    </location>
</feature>
<evidence type="ECO:0000256" key="8">
    <source>
        <dbReference type="RuleBase" id="RU363032"/>
    </source>
</evidence>
<dbReference type="SUPFAM" id="SSF161098">
    <property type="entry name" value="MetI-like"/>
    <property type="match status" value="2"/>
</dbReference>
<feature type="transmembrane region" description="Helical" evidence="8">
    <location>
        <begin position="268"/>
        <end position="289"/>
    </location>
</feature>
<dbReference type="InterPro" id="IPR035906">
    <property type="entry name" value="MetI-like_sf"/>
</dbReference>
<feature type="transmembrane region" description="Helical" evidence="8">
    <location>
        <begin position="319"/>
        <end position="345"/>
    </location>
</feature>
<organism evidence="10 11">
    <name type="scientific">Stella humosa</name>
    <dbReference type="NCBI Taxonomy" id="94"/>
    <lineage>
        <taxon>Bacteria</taxon>
        <taxon>Pseudomonadati</taxon>
        <taxon>Pseudomonadota</taxon>
        <taxon>Alphaproteobacteria</taxon>
        <taxon>Rhodospirillales</taxon>
        <taxon>Stellaceae</taxon>
        <taxon>Stella</taxon>
    </lineage>
</organism>
<keyword evidence="11" id="KW-1185">Reference proteome</keyword>
<feature type="transmembrane region" description="Helical" evidence="8">
    <location>
        <begin position="387"/>
        <end position="407"/>
    </location>
</feature>
<feature type="transmembrane region" description="Helical" evidence="8">
    <location>
        <begin position="499"/>
        <end position="520"/>
    </location>
</feature>
<feature type="transmembrane region" description="Helical" evidence="8">
    <location>
        <begin position="445"/>
        <end position="463"/>
    </location>
</feature>
<dbReference type="Proteomes" id="UP000278222">
    <property type="component" value="Unassembled WGS sequence"/>
</dbReference>
<dbReference type="PROSITE" id="PS50928">
    <property type="entry name" value="ABC_TM1"/>
    <property type="match status" value="2"/>
</dbReference>
<dbReference type="GO" id="GO:0055085">
    <property type="term" value="P:transmembrane transport"/>
    <property type="evidence" value="ECO:0007669"/>
    <property type="project" value="InterPro"/>
</dbReference>
<protein>
    <submittedName>
        <fullName evidence="10">Iron(III) transport system permease protein</fullName>
    </submittedName>
</protein>
<dbReference type="PANTHER" id="PTHR43357">
    <property type="entry name" value="INNER MEMBRANE ABC TRANSPORTER PERMEASE PROTEIN YDCV"/>
    <property type="match status" value="1"/>
</dbReference>
<comment type="subcellular location">
    <subcellularLocation>
        <location evidence="1">Cell inner membrane</location>
        <topology evidence="1">Multi-pass membrane protein</topology>
    </subcellularLocation>
    <subcellularLocation>
        <location evidence="8">Cell membrane</location>
        <topology evidence="8">Multi-pass membrane protein</topology>
    </subcellularLocation>
</comment>
<feature type="transmembrane region" description="Helical" evidence="8">
    <location>
        <begin position="25"/>
        <end position="50"/>
    </location>
</feature>
<evidence type="ECO:0000256" key="3">
    <source>
        <dbReference type="ARBA" id="ARBA00022475"/>
    </source>
</evidence>
<reference evidence="10 11" key="1">
    <citation type="submission" date="2018-11" db="EMBL/GenBank/DDBJ databases">
        <title>Genomic Encyclopedia of Type Strains, Phase IV (KMG-IV): sequencing the most valuable type-strain genomes for metagenomic binning, comparative biology and taxonomic classification.</title>
        <authorList>
            <person name="Goeker M."/>
        </authorList>
    </citation>
    <scope>NUCLEOTIDE SEQUENCE [LARGE SCALE GENOMIC DNA]</scope>
    <source>
        <strain evidence="10 11">DSM 5900</strain>
    </source>
</reference>
<dbReference type="Pfam" id="PF00528">
    <property type="entry name" value="BPD_transp_1"/>
    <property type="match status" value="2"/>
</dbReference>
<evidence type="ECO:0000256" key="6">
    <source>
        <dbReference type="ARBA" id="ARBA00022989"/>
    </source>
</evidence>
<dbReference type="PANTHER" id="PTHR43357:SF4">
    <property type="entry name" value="INNER MEMBRANE ABC TRANSPORTER PERMEASE PROTEIN YDCV"/>
    <property type="match status" value="1"/>
</dbReference>
<keyword evidence="4" id="KW-0997">Cell inner membrane</keyword>
<feature type="domain" description="ABC transmembrane type-1" evidence="9">
    <location>
        <begin position="83"/>
        <end position="290"/>
    </location>
</feature>
<feature type="transmembrane region" description="Helical" evidence="8">
    <location>
        <begin position="419"/>
        <end position="439"/>
    </location>
</feature>
<evidence type="ECO:0000259" key="9">
    <source>
        <dbReference type="PROSITE" id="PS50928"/>
    </source>
</evidence>
<keyword evidence="7 8" id="KW-0472">Membrane</keyword>
<keyword evidence="5 8" id="KW-0812">Transmembrane</keyword>
<evidence type="ECO:0000256" key="7">
    <source>
        <dbReference type="ARBA" id="ARBA00023136"/>
    </source>
</evidence>
<dbReference type="EMBL" id="RJKX01000011">
    <property type="protein sequence ID" value="ROQ01361.1"/>
    <property type="molecule type" value="Genomic_DNA"/>
</dbReference>
<feature type="transmembrane region" description="Helical" evidence="8">
    <location>
        <begin position="162"/>
        <end position="186"/>
    </location>
</feature>
<evidence type="ECO:0000256" key="1">
    <source>
        <dbReference type="ARBA" id="ARBA00004429"/>
    </source>
</evidence>
<comment type="similarity">
    <text evidence="8">Belongs to the binding-protein-dependent transport system permease family.</text>
</comment>
<evidence type="ECO:0000313" key="11">
    <source>
        <dbReference type="Proteomes" id="UP000278222"/>
    </source>
</evidence>
<dbReference type="Gene3D" id="1.10.3720.10">
    <property type="entry name" value="MetI-like"/>
    <property type="match status" value="2"/>
</dbReference>
<accession>A0A3N1MC94</accession>
<evidence type="ECO:0000256" key="5">
    <source>
        <dbReference type="ARBA" id="ARBA00022692"/>
    </source>
</evidence>
<name>A0A3N1MC94_9PROT</name>
<dbReference type="AlphaFoldDB" id="A0A3N1MC94"/>
<evidence type="ECO:0000256" key="4">
    <source>
        <dbReference type="ARBA" id="ARBA00022519"/>
    </source>
</evidence>
<evidence type="ECO:0000313" key="10">
    <source>
        <dbReference type="EMBL" id="ROQ01361.1"/>
    </source>
</evidence>
<dbReference type="CDD" id="cd06261">
    <property type="entry name" value="TM_PBP2"/>
    <property type="match status" value="2"/>
</dbReference>
<gene>
    <name evidence="10" type="ORF">EDC65_0539</name>
</gene>